<sequence>MGKKIVICCNVYPPNFIGGAELIAHAQAKILKELGHDVVVFTGDTQGWHNRHSMRREVYEGLTVYRVCLTSEDYPSDRINFFHKEVEEHFQKILDEFSPDIVHFHNIIGLSVGLIHIAKQKGIKTVMTLHDHWGFCLKNTVMKHEGEICRDFTRCEECMPSFSDENGNNLPLWMRQNFIALQLQDIDAFISPSRYLADAYICAGLPAHKFHVIWNGIDVRKFTSINKIKSPGSTRFTFIGYFGAHKGIHVLLEALQYLDKDRYILNLVGDGELLAEYKNKVQSAGLECSVKFWGKIKDIKDAYAQTDVLILPSIWPENQPVTITEAMAAKTPVIASNCGGIPELVEDEKTGLLFESGNVQDLARKMLYVIQNPEKIKTFGEYAYQKIRANTSDNQVKKILELYDHIDPSNAGQIGKQNLVLCYGSHIDLDCIDAINRLSQSSENGDCRFVMFDWLQDDQIKAGAVLWIVDKSIDGKSLFVGLKYKLPLLVPEGNDELRQFCIKYNCGLYYQTTYEAEGALQCLLNNEKMRTIIATNGYTAYCLLEKLRFTSQYGTNRTNS</sequence>
<accession>A0A1M4MIB1</accession>
<evidence type="ECO:0000259" key="1">
    <source>
        <dbReference type="Pfam" id="PF00534"/>
    </source>
</evidence>
<gene>
    <name evidence="3" type="ORF">L21_0541</name>
</gene>
<keyword evidence="3" id="KW-0328">Glycosyltransferase</keyword>
<proteinExistence type="predicted"/>
<name>A0A1M4MIB1_9EURY</name>
<evidence type="ECO:0000313" key="4">
    <source>
        <dbReference type="Proteomes" id="UP000184671"/>
    </source>
</evidence>
<dbReference type="EMBL" id="FMID01000015">
    <property type="protein sequence ID" value="SCL74659.1"/>
    <property type="molecule type" value="Genomic_DNA"/>
</dbReference>
<dbReference type="InterPro" id="IPR050194">
    <property type="entry name" value="Glycosyltransferase_grp1"/>
</dbReference>
<feature type="domain" description="Glycosyltransferase subfamily 4-like N-terminal" evidence="2">
    <location>
        <begin position="17"/>
        <end position="220"/>
    </location>
</feature>
<feature type="domain" description="Glycosyl transferase family 1" evidence="1">
    <location>
        <begin position="231"/>
        <end position="385"/>
    </location>
</feature>
<dbReference type="RefSeq" id="WP_083608729.1">
    <property type="nucleotide sequence ID" value="NZ_FMID01000015.1"/>
</dbReference>
<dbReference type="STRING" id="118126.L21_0541"/>
<evidence type="ECO:0000313" key="3">
    <source>
        <dbReference type="EMBL" id="SCL74659.1"/>
    </source>
</evidence>
<reference evidence="3 4" key="1">
    <citation type="submission" date="2016-08" db="EMBL/GenBank/DDBJ databases">
        <authorList>
            <person name="Seilhamer J.J."/>
        </authorList>
    </citation>
    <scope>NUCLEOTIDE SEQUENCE [LARGE SCALE GENOMIC DNA]</scope>
    <source>
        <strain evidence="3">L21-II-0</strain>
    </source>
</reference>
<dbReference type="InterPro" id="IPR028098">
    <property type="entry name" value="Glyco_trans_4-like_N"/>
</dbReference>
<protein>
    <submittedName>
        <fullName evidence="3">Glycogen synthase</fullName>
        <ecNumber evidence="3">2.4.1.11</ecNumber>
    </submittedName>
</protein>
<dbReference type="EC" id="2.4.1.11" evidence="3"/>
<dbReference type="GO" id="GO:0004373">
    <property type="term" value="F:alpha-1,4-glucan glucosyltransferase (UDP-glucose donor) activity"/>
    <property type="evidence" value="ECO:0007669"/>
    <property type="project" value="UniProtKB-EC"/>
</dbReference>
<dbReference type="PANTHER" id="PTHR45947">
    <property type="entry name" value="SULFOQUINOVOSYL TRANSFERASE SQD2"/>
    <property type="match status" value="1"/>
</dbReference>
<dbReference type="PANTHER" id="PTHR45947:SF3">
    <property type="entry name" value="SULFOQUINOVOSYL TRANSFERASE SQD2"/>
    <property type="match status" value="1"/>
</dbReference>
<dbReference type="SUPFAM" id="SSF53756">
    <property type="entry name" value="UDP-Glycosyltransferase/glycogen phosphorylase"/>
    <property type="match status" value="1"/>
</dbReference>
<dbReference type="Pfam" id="PF00534">
    <property type="entry name" value="Glycos_transf_1"/>
    <property type="match status" value="1"/>
</dbReference>
<evidence type="ECO:0000259" key="2">
    <source>
        <dbReference type="Pfam" id="PF13439"/>
    </source>
</evidence>
<dbReference type="Pfam" id="PF13439">
    <property type="entry name" value="Glyco_transf_4"/>
    <property type="match status" value="1"/>
</dbReference>
<dbReference type="Proteomes" id="UP000184671">
    <property type="component" value="Unassembled WGS sequence"/>
</dbReference>
<keyword evidence="3" id="KW-0808">Transferase</keyword>
<dbReference type="AlphaFoldDB" id="A0A1M4MIB1"/>
<dbReference type="CDD" id="cd03823">
    <property type="entry name" value="GT4_ExpE7-like"/>
    <property type="match status" value="1"/>
</dbReference>
<organism evidence="3 4">
    <name type="scientific">Methanoculleus chikugoensis</name>
    <dbReference type="NCBI Taxonomy" id="118126"/>
    <lineage>
        <taxon>Archaea</taxon>
        <taxon>Methanobacteriati</taxon>
        <taxon>Methanobacteriota</taxon>
        <taxon>Stenosarchaea group</taxon>
        <taxon>Methanomicrobia</taxon>
        <taxon>Methanomicrobiales</taxon>
        <taxon>Methanomicrobiaceae</taxon>
        <taxon>Methanoculleus</taxon>
    </lineage>
</organism>
<dbReference type="Gene3D" id="3.40.50.2000">
    <property type="entry name" value="Glycogen Phosphorylase B"/>
    <property type="match status" value="2"/>
</dbReference>
<dbReference type="InterPro" id="IPR001296">
    <property type="entry name" value="Glyco_trans_1"/>
</dbReference>
<dbReference type="OrthoDB" id="132546at2157"/>